<evidence type="ECO:0000313" key="3">
    <source>
        <dbReference type="Proteomes" id="UP000237105"/>
    </source>
</evidence>
<proteinExistence type="predicted"/>
<evidence type="ECO:0000256" key="1">
    <source>
        <dbReference type="SAM" id="MobiDB-lite"/>
    </source>
</evidence>
<comment type="caution">
    <text evidence="2">The sequence shown here is derived from an EMBL/GenBank/DDBJ whole genome shotgun (WGS) entry which is preliminary data.</text>
</comment>
<reference evidence="3" key="1">
    <citation type="submission" date="2016-06" db="EMBL/GenBank/DDBJ databases">
        <title>Parallel loss of symbiosis genes in relatives of nitrogen-fixing non-legume Parasponia.</title>
        <authorList>
            <person name="Van Velzen R."/>
            <person name="Holmer R."/>
            <person name="Bu F."/>
            <person name="Rutten L."/>
            <person name="Van Zeijl A."/>
            <person name="Liu W."/>
            <person name="Santuari L."/>
            <person name="Cao Q."/>
            <person name="Sharma T."/>
            <person name="Shen D."/>
            <person name="Roswanjaya Y."/>
            <person name="Wardhani T."/>
            <person name="Kalhor M.S."/>
            <person name="Jansen J."/>
            <person name="Van den Hoogen J."/>
            <person name="Gungor B."/>
            <person name="Hartog M."/>
            <person name="Hontelez J."/>
            <person name="Verver J."/>
            <person name="Yang W.-C."/>
            <person name="Schijlen E."/>
            <person name="Repin R."/>
            <person name="Schilthuizen M."/>
            <person name="Schranz E."/>
            <person name="Heidstra R."/>
            <person name="Miyata K."/>
            <person name="Fedorova E."/>
            <person name="Kohlen W."/>
            <person name="Bisseling T."/>
            <person name="Smit S."/>
            <person name="Geurts R."/>
        </authorList>
    </citation>
    <scope>NUCLEOTIDE SEQUENCE [LARGE SCALE GENOMIC DNA]</scope>
    <source>
        <strain evidence="3">cv. WU1-14</strain>
    </source>
</reference>
<accession>A0A2P5B3D8</accession>
<dbReference type="EMBL" id="JXTB01000375">
    <property type="protein sequence ID" value="PON43266.1"/>
    <property type="molecule type" value="Genomic_DNA"/>
</dbReference>
<evidence type="ECO:0000313" key="2">
    <source>
        <dbReference type="EMBL" id="PON43266.1"/>
    </source>
</evidence>
<dbReference type="Proteomes" id="UP000237105">
    <property type="component" value="Unassembled WGS sequence"/>
</dbReference>
<feature type="region of interest" description="Disordered" evidence="1">
    <location>
        <begin position="82"/>
        <end position="101"/>
    </location>
</feature>
<keyword evidence="3" id="KW-1185">Reference proteome</keyword>
<organism evidence="2 3">
    <name type="scientific">Parasponia andersonii</name>
    <name type="common">Sponia andersonii</name>
    <dbReference type="NCBI Taxonomy" id="3476"/>
    <lineage>
        <taxon>Eukaryota</taxon>
        <taxon>Viridiplantae</taxon>
        <taxon>Streptophyta</taxon>
        <taxon>Embryophyta</taxon>
        <taxon>Tracheophyta</taxon>
        <taxon>Spermatophyta</taxon>
        <taxon>Magnoliopsida</taxon>
        <taxon>eudicotyledons</taxon>
        <taxon>Gunneridae</taxon>
        <taxon>Pentapetalae</taxon>
        <taxon>rosids</taxon>
        <taxon>fabids</taxon>
        <taxon>Rosales</taxon>
        <taxon>Cannabaceae</taxon>
        <taxon>Parasponia</taxon>
    </lineage>
</organism>
<name>A0A2P5B3D8_PARAD</name>
<sequence>MACIWELVIELQLESLGKFVRVGTTHQRIITIKKRLGELDGIEFKVSDLTSERDEFDVAGLQQKIEILERDVEYMLNRINNLDQRRGSPSPSSPPLGDESVKNLETLVTTSKVWSMT</sequence>
<gene>
    <name evidence="2" type="ORF">PanWU01x14_276090</name>
</gene>
<protein>
    <submittedName>
        <fullName evidence="2">Uncharacterized protein</fullName>
    </submittedName>
</protein>
<dbReference type="AlphaFoldDB" id="A0A2P5B3D8"/>